<dbReference type="EMBL" id="LRGB01001763">
    <property type="protein sequence ID" value="KZS10661.1"/>
    <property type="molecule type" value="Genomic_DNA"/>
</dbReference>
<comment type="caution">
    <text evidence="2">The sequence shown here is derived from an EMBL/GenBank/DDBJ whole genome shotgun (WGS) entry which is preliminary data.</text>
</comment>
<dbReference type="PROSITE" id="PS50835">
    <property type="entry name" value="IG_LIKE"/>
    <property type="match status" value="1"/>
</dbReference>
<gene>
    <name evidence="2" type="ORF">APZ42_024841</name>
</gene>
<evidence type="ECO:0000313" key="2">
    <source>
        <dbReference type="EMBL" id="KZS10661.1"/>
    </source>
</evidence>
<dbReference type="Proteomes" id="UP000076858">
    <property type="component" value="Unassembled WGS sequence"/>
</dbReference>
<feature type="domain" description="Ig-like" evidence="1">
    <location>
        <begin position="20"/>
        <end position="74"/>
    </location>
</feature>
<reference evidence="2 3" key="1">
    <citation type="submission" date="2016-03" db="EMBL/GenBank/DDBJ databases">
        <title>EvidentialGene: Evidence-directed Construction of Genes on Genomes.</title>
        <authorList>
            <person name="Gilbert D.G."/>
            <person name="Choi J.-H."/>
            <person name="Mockaitis K."/>
            <person name="Colbourne J."/>
            <person name="Pfrender M."/>
        </authorList>
    </citation>
    <scope>NUCLEOTIDE SEQUENCE [LARGE SCALE GENOMIC DNA]</scope>
    <source>
        <strain evidence="2 3">Xinb3</strain>
        <tissue evidence="2">Complete organism</tissue>
    </source>
</reference>
<dbReference type="InterPro" id="IPR036179">
    <property type="entry name" value="Ig-like_dom_sf"/>
</dbReference>
<name>A0A164TQM6_9CRUS</name>
<accession>A0A164TQM6</accession>
<dbReference type="AlphaFoldDB" id="A0A164TQM6"/>
<dbReference type="SUPFAM" id="SSF48726">
    <property type="entry name" value="Immunoglobulin"/>
    <property type="match status" value="1"/>
</dbReference>
<protein>
    <submittedName>
        <fullName evidence="2">Putative Nephrin</fullName>
    </submittedName>
</protein>
<organism evidence="2 3">
    <name type="scientific">Daphnia magna</name>
    <dbReference type="NCBI Taxonomy" id="35525"/>
    <lineage>
        <taxon>Eukaryota</taxon>
        <taxon>Metazoa</taxon>
        <taxon>Ecdysozoa</taxon>
        <taxon>Arthropoda</taxon>
        <taxon>Crustacea</taxon>
        <taxon>Branchiopoda</taxon>
        <taxon>Diplostraca</taxon>
        <taxon>Cladocera</taxon>
        <taxon>Anomopoda</taxon>
        <taxon>Daphniidae</taxon>
        <taxon>Daphnia</taxon>
    </lineage>
</organism>
<evidence type="ECO:0000259" key="1">
    <source>
        <dbReference type="PROSITE" id="PS50835"/>
    </source>
</evidence>
<evidence type="ECO:0000313" key="3">
    <source>
        <dbReference type="Proteomes" id="UP000076858"/>
    </source>
</evidence>
<sequence>MQPLLCFTNFVIITGSIVSPTRVKAKIVPLIYSEVIIGNMAELTCDLTSSVPGDYVLLVLWYKDGETMPFYSAS</sequence>
<keyword evidence="3" id="KW-1185">Reference proteome</keyword>
<proteinExistence type="predicted"/>
<dbReference type="InterPro" id="IPR007110">
    <property type="entry name" value="Ig-like_dom"/>
</dbReference>